<evidence type="ECO:0000313" key="2">
    <source>
        <dbReference type="EMBL" id="KAG9701326.1"/>
    </source>
</evidence>
<reference evidence="2" key="1">
    <citation type="journal article" date="2021" name="J Fungi (Basel)">
        <title>Virulence traits and population genomics of the black yeast Aureobasidium melanogenum.</title>
        <authorList>
            <person name="Cernosa A."/>
            <person name="Sun X."/>
            <person name="Gostincar C."/>
            <person name="Fang C."/>
            <person name="Gunde-Cimerman N."/>
            <person name="Song Z."/>
        </authorList>
    </citation>
    <scope>NUCLEOTIDE SEQUENCE</scope>
    <source>
        <strain evidence="2">EXF-9911</strain>
    </source>
</reference>
<proteinExistence type="predicted"/>
<accession>A0A9P8EYQ9</accession>
<gene>
    <name evidence="2" type="ORF">KCU76_g89</name>
</gene>
<evidence type="ECO:0000313" key="3">
    <source>
        <dbReference type="Proteomes" id="UP000779574"/>
    </source>
</evidence>
<sequence length="179" mass="20668">MSSSRRYIDGLGRIAFLTPRRSDWILGITGTINDCLRIISLESGILLAPIVADNKCFQLCYSLVGEGNQGYGRTCCVTSFSHRHTEPIESSLTFCYLDQRDHKCVSCIRDRASCRFRLSLSNLPRLYSLTPKTRIPFVNRYRFVCRTRHIPSIRSHRPNIRSRNYRPPRQQLQTTLNAL</sequence>
<organism evidence="2 3">
    <name type="scientific">Aureobasidium melanogenum</name>
    <name type="common">Aureobasidium pullulans var. melanogenum</name>
    <dbReference type="NCBI Taxonomy" id="46634"/>
    <lineage>
        <taxon>Eukaryota</taxon>
        <taxon>Fungi</taxon>
        <taxon>Dikarya</taxon>
        <taxon>Ascomycota</taxon>
        <taxon>Pezizomycotina</taxon>
        <taxon>Dothideomycetes</taxon>
        <taxon>Dothideomycetidae</taxon>
        <taxon>Dothideales</taxon>
        <taxon>Saccotheciaceae</taxon>
        <taxon>Aureobasidium</taxon>
    </lineage>
</organism>
<comment type="caution">
    <text evidence="2">The sequence shown here is derived from an EMBL/GenBank/DDBJ whole genome shotgun (WGS) entry which is preliminary data.</text>
</comment>
<name>A0A9P8EYQ9_AURME</name>
<reference evidence="2" key="2">
    <citation type="submission" date="2021-08" db="EMBL/GenBank/DDBJ databases">
        <authorList>
            <person name="Gostincar C."/>
            <person name="Sun X."/>
            <person name="Song Z."/>
            <person name="Gunde-Cimerman N."/>
        </authorList>
    </citation>
    <scope>NUCLEOTIDE SEQUENCE</scope>
    <source>
        <strain evidence="2">EXF-9911</strain>
    </source>
</reference>
<feature type="non-terminal residue" evidence="2">
    <location>
        <position position="179"/>
    </location>
</feature>
<dbReference type="AlphaFoldDB" id="A0A9P8EYQ9"/>
<evidence type="ECO:0000256" key="1">
    <source>
        <dbReference type="SAM" id="MobiDB-lite"/>
    </source>
</evidence>
<feature type="compositionally biased region" description="Polar residues" evidence="1">
    <location>
        <begin position="170"/>
        <end position="179"/>
    </location>
</feature>
<dbReference type="Proteomes" id="UP000779574">
    <property type="component" value="Unassembled WGS sequence"/>
</dbReference>
<dbReference type="EMBL" id="JAHFXF010000001">
    <property type="protein sequence ID" value="KAG9701326.1"/>
    <property type="molecule type" value="Genomic_DNA"/>
</dbReference>
<feature type="region of interest" description="Disordered" evidence="1">
    <location>
        <begin position="158"/>
        <end position="179"/>
    </location>
</feature>
<protein>
    <submittedName>
        <fullName evidence="2">Uncharacterized protein</fullName>
    </submittedName>
</protein>